<feature type="chain" id="PRO_5011844077" evidence="2">
    <location>
        <begin position="23"/>
        <end position="102"/>
    </location>
</feature>
<reference evidence="4" key="2">
    <citation type="submission" date="2017-09" db="EMBL/GenBank/DDBJ databases">
        <title>FDA dAtabase for Regulatory Grade micrObial Sequences (FDA-ARGOS): Supporting development and validation of Infectious Disease Dx tests.</title>
        <authorList>
            <person name="Minogue T."/>
            <person name="Wolcott M."/>
            <person name="Wasieloski L."/>
            <person name="Aguilar W."/>
            <person name="Moore D."/>
            <person name="Tallon L.J."/>
            <person name="Sadzewicz L."/>
            <person name="Ott S."/>
            <person name="Zhao X."/>
            <person name="Nagaraj S."/>
            <person name="Vavikolanu K."/>
            <person name="Aluvathingal J."/>
            <person name="Nadendla S."/>
            <person name="Sichtig H."/>
        </authorList>
    </citation>
    <scope>NUCLEOTIDE SEQUENCE</scope>
    <source>
        <strain evidence="4">FDAARGOS_390</strain>
    </source>
</reference>
<dbReference type="EMBL" id="CP104215">
    <property type="protein sequence ID" value="UWX72172.1"/>
    <property type="molecule type" value="Genomic_DNA"/>
</dbReference>
<dbReference type="InterPro" id="IPR025421">
    <property type="entry name" value="DUF4148"/>
</dbReference>
<evidence type="ECO:0000313" key="7">
    <source>
        <dbReference type="Proteomes" id="UP000220629"/>
    </source>
</evidence>
<dbReference type="RefSeq" id="WP_036054544.1">
    <property type="nucleotide sequence ID" value="NZ_CADEPO010000021.1"/>
</dbReference>
<dbReference type="Proteomes" id="UP001059745">
    <property type="component" value="Chromosome 2"/>
</dbReference>
<dbReference type="GeneID" id="66461845"/>
<feature type="compositionally biased region" description="Polar residues" evidence="1">
    <location>
        <begin position="91"/>
        <end position="102"/>
    </location>
</feature>
<accession>A0A095GD28</accession>
<name>A0A095GD28_BURGA</name>
<dbReference type="OrthoDB" id="9035548at2"/>
<accession>A0A0D5DFY3</accession>
<dbReference type="EMBL" id="PDDY01000001">
    <property type="protein sequence ID" value="PEH41590.1"/>
    <property type="molecule type" value="Genomic_DNA"/>
</dbReference>
<reference evidence="5" key="4">
    <citation type="submission" date="2022-09" db="EMBL/GenBank/DDBJ databases">
        <title>Genomic of Burkholderia gladioli.</title>
        <authorList>
            <person name="Wu H."/>
        </authorList>
    </citation>
    <scope>NUCLEOTIDE SEQUENCE</scope>
    <source>
        <strain evidence="5">ZN-S4</strain>
    </source>
</reference>
<proteinExistence type="predicted"/>
<evidence type="ECO:0000313" key="5">
    <source>
        <dbReference type="EMBL" id="UWX72172.1"/>
    </source>
</evidence>
<feature type="region of interest" description="Disordered" evidence="1">
    <location>
        <begin position="78"/>
        <end position="102"/>
    </location>
</feature>
<reference evidence="7" key="3">
    <citation type="submission" date="2017-09" db="EMBL/GenBank/DDBJ databases">
        <title>FDA dAtabase for Regulatory Grade micrObial Sequences (FDA-ARGOS): Supporting development and validation of Infectious Disease Dx tests.</title>
        <authorList>
            <person name="Minogue T."/>
            <person name="Wolcott M."/>
            <person name="Wasieloski L."/>
            <person name="Aguilar W."/>
            <person name="Moore D."/>
            <person name="Tallon L."/>
            <person name="Sadzewicz L."/>
            <person name="Ott S."/>
            <person name="Zhao X."/>
            <person name="Nagaraj S."/>
            <person name="Vavikolanu K."/>
            <person name="Aluvathingal J."/>
            <person name="Nadendla S."/>
            <person name="Sichtig H."/>
        </authorList>
    </citation>
    <scope>NUCLEOTIDE SEQUENCE [LARGE SCALE GENOMIC DNA]</scope>
    <source>
        <strain evidence="7">FDAARGOS_390</strain>
    </source>
</reference>
<keyword evidence="2" id="KW-0732">Signal</keyword>
<gene>
    <name evidence="4" type="ORF">CRM94_05160</name>
    <name evidence="3" type="ORF">DM48_495</name>
    <name evidence="5" type="ORF">NYZ96_27400</name>
</gene>
<dbReference type="Proteomes" id="UP000220629">
    <property type="component" value="Unassembled WGS sequence"/>
</dbReference>
<evidence type="ECO:0000313" key="4">
    <source>
        <dbReference type="EMBL" id="PEH41590.1"/>
    </source>
</evidence>
<evidence type="ECO:0000256" key="1">
    <source>
        <dbReference type="SAM" id="MobiDB-lite"/>
    </source>
</evidence>
<sequence>MNRLALTAAALVLSATAASAFADGGIGRAGSYGDLPAMHANTTQAPLTRAQVRAELAQAQRDGTLALLRKSTSYPQGIELAQQRAAHSESGAPSSELASANR</sequence>
<evidence type="ECO:0000313" key="3">
    <source>
        <dbReference type="EMBL" id="KGC15297.1"/>
    </source>
</evidence>
<protein>
    <submittedName>
        <fullName evidence="4">DUF4148 domain-containing protein</fullName>
    </submittedName>
</protein>
<evidence type="ECO:0000313" key="6">
    <source>
        <dbReference type="Proteomes" id="UP000029590"/>
    </source>
</evidence>
<evidence type="ECO:0000256" key="2">
    <source>
        <dbReference type="SAM" id="SignalP"/>
    </source>
</evidence>
<reference evidence="3 6" key="1">
    <citation type="submission" date="2014-04" db="EMBL/GenBank/DDBJ databases">
        <authorList>
            <person name="Bishop-Lilly K.A."/>
            <person name="Broomall S.M."/>
            <person name="Chain P.S."/>
            <person name="Chertkov O."/>
            <person name="Coyne S.R."/>
            <person name="Daligault H.E."/>
            <person name="Davenport K.W."/>
            <person name="Erkkila T."/>
            <person name="Frey K.G."/>
            <person name="Gibbons H.S."/>
            <person name="Gu W."/>
            <person name="Jaissle J."/>
            <person name="Johnson S.L."/>
            <person name="Koroleva G.I."/>
            <person name="Ladner J.T."/>
            <person name="Lo C.-C."/>
            <person name="Minogue T.D."/>
            <person name="Munk C."/>
            <person name="Palacios G.F."/>
            <person name="Redden C.L."/>
            <person name="Rosenzweig C.N."/>
            <person name="Scholz M.B."/>
            <person name="Teshima H."/>
            <person name="Xu Y."/>
        </authorList>
    </citation>
    <scope>NUCLEOTIDE SEQUENCE [LARGE SCALE GENOMIC DNA]</scope>
    <source>
        <strain evidence="6">gladioli</strain>
        <strain evidence="3">Gladioli</strain>
    </source>
</reference>
<dbReference type="EMBL" id="JPGG01000016">
    <property type="protein sequence ID" value="KGC15297.1"/>
    <property type="molecule type" value="Genomic_DNA"/>
</dbReference>
<dbReference type="Pfam" id="PF13663">
    <property type="entry name" value="DUF4148"/>
    <property type="match status" value="1"/>
</dbReference>
<dbReference type="Proteomes" id="UP000029590">
    <property type="component" value="Unassembled WGS sequence"/>
</dbReference>
<organism evidence="4 7">
    <name type="scientific">Burkholderia gladioli</name>
    <name type="common">Pseudomonas marginata</name>
    <name type="synonym">Phytomonas marginata</name>
    <dbReference type="NCBI Taxonomy" id="28095"/>
    <lineage>
        <taxon>Bacteria</taxon>
        <taxon>Pseudomonadati</taxon>
        <taxon>Pseudomonadota</taxon>
        <taxon>Betaproteobacteria</taxon>
        <taxon>Burkholderiales</taxon>
        <taxon>Burkholderiaceae</taxon>
        <taxon>Burkholderia</taxon>
    </lineage>
</organism>
<dbReference type="KEGG" id="bgo:BM43_7269"/>
<dbReference type="AlphaFoldDB" id="A0A095GD28"/>
<feature type="signal peptide" evidence="2">
    <location>
        <begin position="1"/>
        <end position="22"/>
    </location>
</feature>